<evidence type="ECO:0000259" key="1">
    <source>
        <dbReference type="Pfam" id="PF00501"/>
    </source>
</evidence>
<dbReference type="STRING" id="1043003.A0A074VC73"/>
<dbReference type="PANTHER" id="PTHR43201">
    <property type="entry name" value="ACYL-COA SYNTHETASE"/>
    <property type="match status" value="1"/>
</dbReference>
<dbReference type="Pfam" id="PF00501">
    <property type="entry name" value="AMP-binding"/>
    <property type="match status" value="1"/>
</dbReference>
<sequence length="581" mass="62892">MECKADVCGRPLSSLHNSLFSTIESGLFRDQDNLAVVSREQPHDHLSEVVRTYQHSSDTEETRGGCLRWTYRQYNGLFISLAEGLSQRIPHPGSRIVTLIPNSVEWLLLLSASIISKNAIACLDANMLNKPRHAELKSKIIDLQPSVIVVEDAEGVAAAEQALELLDLQNLVKVSLNDKPISSNSGSWLPFADLCSPINDQVASARIEDARHDDPDRDALIVYTSGTSSGAPKGCIRPVRDLATYTAVQTWKLPSDTGGKRALQTANFRVIAPGCALKAWYDGAAIILTGRVFDPLKFLDAMEGEGMTEIVLLPAQLHAIAATPGFELRDKSAVRLMMSGGDIVTSSHIQEFKRLFPKAAFMTTHGMSEVGGIFSWPYSDGIESIPFYSGISPLGRPSPGSRVRLVSDDGKVVQRGEFGELHIQSDSIFKSYLAAPEKMDVVYTDQDGRWFKTGDLGMISDAGDVYIVGRLKDVVKRAAISIAPAAIESCLEAYTGSQTAVVGRPHPSLGQEPFAILRSFNGKSESDLKAHVIATYGPDWVLGGAIELKTLGLESFPLNLTGKVQKLDMLAALAESPAVAS</sequence>
<dbReference type="Gene3D" id="3.30.300.30">
    <property type="match status" value="1"/>
</dbReference>
<dbReference type="SUPFAM" id="SSF56801">
    <property type="entry name" value="Acetyl-CoA synthetase-like"/>
    <property type="match status" value="1"/>
</dbReference>
<dbReference type="GO" id="GO:0006631">
    <property type="term" value="P:fatty acid metabolic process"/>
    <property type="evidence" value="ECO:0007669"/>
    <property type="project" value="TreeGrafter"/>
</dbReference>
<dbReference type="RefSeq" id="XP_040874977.1">
    <property type="nucleotide sequence ID" value="XM_041023785.1"/>
</dbReference>
<reference evidence="2 3" key="1">
    <citation type="journal article" date="2014" name="BMC Genomics">
        <title>Genome sequencing of four Aureobasidium pullulans varieties: biotechnological potential, stress tolerance, and description of new species.</title>
        <authorList>
            <person name="Gostin Ar C."/>
            <person name="Ohm R.A."/>
            <person name="Kogej T."/>
            <person name="Sonjak S."/>
            <person name="Turk M."/>
            <person name="Zajc J."/>
            <person name="Zalar P."/>
            <person name="Grube M."/>
            <person name="Sun H."/>
            <person name="Han J."/>
            <person name="Sharma A."/>
            <person name="Chiniquy J."/>
            <person name="Ngan C.Y."/>
            <person name="Lipzen A."/>
            <person name="Barry K."/>
            <person name="Grigoriev I.V."/>
            <person name="Gunde-Cimerman N."/>
        </authorList>
    </citation>
    <scope>NUCLEOTIDE SEQUENCE [LARGE SCALE GENOMIC DNA]</scope>
    <source>
        <strain evidence="2 3">CBS 110374</strain>
    </source>
</reference>
<name>A0A074VC73_AURM1</name>
<dbReference type="PANTHER" id="PTHR43201:SF32">
    <property type="entry name" value="2-SUCCINYLBENZOATE--COA LIGASE, CHLOROPLASTIC_PEROXISOMAL"/>
    <property type="match status" value="1"/>
</dbReference>
<dbReference type="Gene3D" id="3.40.50.12780">
    <property type="entry name" value="N-terminal domain of ligase-like"/>
    <property type="match status" value="1"/>
</dbReference>
<dbReference type="GeneID" id="63917158"/>
<dbReference type="InterPro" id="IPR000873">
    <property type="entry name" value="AMP-dep_synth/lig_dom"/>
</dbReference>
<feature type="domain" description="AMP-dependent synthetase/ligase" evidence="1">
    <location>
        <begin position="65"/>
        <end position="433"/>
    </location>
</feature>
<dbReference type="AlphaFoldDB" id="A0A074VC73"/>
<dbReference type="InterPro" id="IPR042099">
    <property type="entry name" value="ANL_N_sf"/>
</dbReference>
<dbReference type="Proteomes" id="UP000030672">
    <property type="component" value="Unassembled WGS sequence"/>
</dbReference>
<dbReference type="InterPro" id="IPR045851">
    <property type="entry name" value="AMP-bd_C_sf"/>
</dbReference>
<dbReference type="GO" id="GO:0031956">
    <property type="term" value="F:medium-chain fatty acid-CoA ligase activity"/>
    <property type="evidence" value="ECO:0007669"/>
    <property type="project" value="TreeGrafter"/>
</dbReference>
<proteinExistence type="predicted"/>
<organism evidence="2 3">
    <name type="scientific">Aureobasidium melanogenum (strain CBS 110374)</name>
    <name type="common">Aureobasidium pullulans var. melanogenum</name>
    <dbReference type="NCBI Taxonomy" id="1043003"/>
    <lineage>
        <taxon>Eukaryota</taxon>
        <taxon>Fungi</taxon>
        <taxon>Dikarya</taxon>
        <taxon>Ascomycota</taxon>
        <taxon>Pezizomycotina</taxon>
        <taxon>Dothideomycetes</taxon>
        <taxon>Dothideomycetidae</taxon>
        <taxon>Dothideales</taxon>
        <taxon>Saccotheciaceae</taxon>
        <taxon>Aureobasidium</taxon>
    </lineage>
</organism>
<keyword evidence="3" id="KW-1185">Reference proteome</keyword>
<evidence type="ECO:0000313" key="3">
    <source>
        <dbReference type="Proteomes" id="UP000030672"/>
    </source>
</evidence>
<dbReference type="CDD" id="cd04433">
    <property type="entry name" value="AFD_class_I"/>
    <property type="match status" value="1"/>
</dbReference>
<protein>
    <submittedName>
        <fullName evidence="2">Acetyl-CoA synthetase-like protein</fullName>
    </submittedName>
</protein>
<accession>A0A074VC73</accession>
<evidence type="ECO:0000313" key="2">
    <source>
        <dbReference type="EMBL" id="KEQ57953.1"/>
    </source>
</evidence>
<dbReference type="HOGENOM" id="CLU_000022_72_0_1"/>
<dbReference type="EMBL" id="KL584864">
    <property type="protein sequence ID" value="KEQ57953.1"/>
    <property type="molecule type" value="Genomic_DNA"/>
</dbReference>
<gene>
    <name evidence="2" type="ORF">M437DRAFT_60628</name>
</gene>